<gene>
    <name evidence="1" type="ORF">HINF_LOCUS10011</name>
    <name evidence="2" type="ORF">HINF_LOCUS11128</name>
</gene>
<accession>A0AA86NNL4</accession>
<keyword evidence="3" id="KW-1185">Reference proteome</keyword>
<evidence type="ECO:0000313" key="2">
    <source>
        <dbReference type="EMBL" id="CAL5989986.1"/>
    </source>
</evidence>
<reference evidence="2 3" key="2">
    <citation type="submission" date="2024-07" db="EMBL/GenBank/DDBJ databases">
        <authorList>
            <person name="Akdeniz Z."/>
        </authorList>
    </citation>
    <scope>NUCLEOTIDE SEQUENCE [LARGE SCALE GENOMIC DNA]</scope>
</reference>
<sequence>MSGINEYDNVEDVINFSQVRPKAQNVEQLIVSAIQYHKDNQDVPIQNSTRYLSESHVEQFECGFGSHAQIVNEKPKVDERLIDRCVHVLKEPSIFNHFASYF</sequence>
<name>A0AA86NNL4_9EUKA</name>
<dbReference type="AlphaFoldDB" id="A0AA86NNL4"/>
<comment type="caution">
    <text evidence="1">The sequence shown here is derived from an EMBL/GenBank/DDBJ whole genome shotgun (WGS) entry which is preliminary data.</text>
</comment>
<dbReference type="EMBL" id="CATOUU010000248">
    <property type="protein sequence ID" value="CAI9922366.1"/>
    <property type="molecule type" value="Genomic_DNA"/>
</dbReference>
<protein>
    <submittedName>
        <fullName evidence="2">Hypothetical_protein</fullName>
    </submittedName>
</protein>
<evidence type="ECO:0000313" key="3">
    <source>
        <dbReference type="Proteomes" id="UP001642409"/>
    </source>
</evidence>
<reference evidence="1" key="1">
    <citation type="submission" date="2023-06" db="EMBL/GenBank/DDBJ databases">
        <authorList>
            <person name="Kurt Z."/>
        </authorList>
    </citation>
    <scope>NUCLEOTIDE SEQUENCE</scope>
</reference>
<proteinExistence type="predicted"/>
<organism evidence="1">
    <name type="scientific">Hexamita inflata</name>
    <dbReference type="NCBI Taxonomy" id="28002"/>
    <lineage>
        <taxon>Eukaryota</taxon>
        <taxon>Metamonada</taxon>
        <taxon>Diplomonadida</taxon>
        <taxon>Hexamitidae</taxon>
        <taxon>Hexamitinae</taxon>
        <taxon>Hexamita</taxon>
    </lineage>
</organism>
<dbReference type="Proteomes" id="UP001642409">
    <property type="component" value="Unassembled WGS sequence"/>
</dbReference>
<dbReference type="EMBL" id="CAXDID020000024">
    <property type="protein sequence ID" value="CAL5989986.1"/>
    <property type="molecule type" value="Genomic_DNA"/>
</dbReference>
<evidence type="ECO:0000313" key="1">
    <source>
        <dbReference type="EMBL" id="CAI9922366.1"/>
    </source>
</evidence>